<feature type="region of interest" description="Disordered" evidence="1">
    <location>
        <begin position="81"/>
        <end position="103"/>
    </location>
</feature>
<keyword evidence="3" id="KW-1185">Reference proteome</keyword>
<evidence type="ECO:0000313" key="3">
    <source>
        <dbReference type="Proteomes" id="UP000622245"/>
    </source>
</evidence>
<evidence type="ECO:0000256" key="1">
    <source>
        <dbReference type="SAM" id="MobiDB-lite"/>
    </source>
</evidence>
<evidence type="ECO:0000313" key="2">
    <source>
        <dbReference type="EMBL" id="MBM0274455.1"/>
    </source>
</evidence>
<protein>
    <submittedName>
        <fullName evidence="2">Uncharacterized protein</fullName>
    </submittedName>
</protein>
<accession>A0ABS1YAR1</accession>
<gene>
    <name evidence="2" type="ORF">JM949_02730</name>
</gene>
<reference evidence="2 3" key="1">
    <citation type="submission" date="2021-01" db="EMBL/GenBank/DDBJ databases">
        <title>Draft genome sequence of Micromonospora sp. strain STR1s_6.</title>
        <authorList>
            <person name="Karlyshev A."/>
            <person name="Jawad R."/>
        </authorList>
    </citation>
    <scope>NUCLEOTIDE SEQUENCE [LARGE SCALE GENOMIC DNA]</scope>
    <source>
        <strain evidence="2 3">STR1S-6</strain>
    </source>
</reference>
<sequence length="103" mass="11279">MIAFPAPDGRTVELPPLALGTLVDSTAGVRMFQIVQTDPHRLAVRLVIEDRADAGQVWAQVQRALRGLLDSHGLTDVRVEHDEEAPQRTPGGKLRTVFSTVSR</sequence>
<name>A0ABS1YAR1_9ACTN</name>
<dbReference type="EMBL" id="JAEVHL010000006">
    <property type="protein sequence ID" value="MBM0274455.1"/>
    <property type="molecule type" value="Genomic_DNA"/>
</dbReference>
<comment type="caution">
    <text evidence="2">The sequence shown here is derived from an EMBL/GenBank/DDBJ whole genome shotgun (WGS) entry which is preliminary data.</text>
</comment>
<organism evidence="2 3">
    <name type="scientific">Micromonospora tarensis</name>
    <dbReference type="NCBI Taxonomy" id="2806100"/>
    <lineage>
        <taxon>Bacteria</taxon>
        <taxon>Bacillati</taxon>
        <taxon>Actinomycetota</taxon>
        <taxon>Actinomycetes</taxon>
        <taxon>Micromonosporales</taxon>
        <taxon>Micromonosporaceae</taxon>
        <taxon>Micromonospora</taxon>
    </lineage>
</organism>
<proteinExistence type="predicted"/>
<dbReference type="Proteomes" id="UP000622245">
    <property type="component" value="Unassembled WGS sequence"/>
</dbReference>